<dbReference type="VEuPathDB" id="FungiDB:Z519_09250"/>
<reference evidence="3" key="1">
    <citation type="submission" date="2015-01" db="EMBL/GenBank/DDBJ databases">
        <title>The Genome Sequence of Cladophialophora bantiana CBS 173.52.</title>
        <authorList>
            <consortium name="The Broad Institute Genomics Platform"/>
            <person name="Cuomo C."/>
            <person name="de Hoog S."/>
            <person name="Gorbushina A."/>
            <person name="Stielow B."/>
            <person name="Teixiera M."/>
            <person name="Abouelleil A."/>
            <person name="Chapman S.B."/>
            <person name="Priest M."/>
            <person name="Young S.K."/>
            <person name="Wortman J."/>
            <person name="Nusbaum C."/>
            <person name="Birren B."/>
        </authorList>
    </citation>
    <scope>NUCLEOTIDE SEQUENCE [LARGE SCALE GENOMIC DNA]</scope>
    <source>
        <strain evidence="3">CBS 173.52</strain>
    </source>
</reference>
<dbReference type="GeneID" id="27702178"/>
<feature type="compositionally biased region" description="Basic and acidic residues" evidence="1">
    <location>
        <begin position="379"/>
        <end position="393"/>
    </location>
</feature>
<dbReference type="HOGENOM" id="CLU_030288_4_1_1"/>
<evidence type="ECO:0000313" key="3">
    <source>
        <dbReference type="EMBL" id="KIW89821.1"/>
    </source>
</evidence>
<evidence type="ECO:0000256" key="1">
    <source>
        <dbReference type="SAM" id="MobiDB-lite"/>
    </source>
</evidence>
<feature type="compositionally biased region" description="Polar residues" evidence="1">
    <location>
        <begin position="347"/>
        <end position="357"/>
    </location>
</feature>
<name>A0A0D2EIC5_CLAB1</name>
<accession>A0A0D2EIC5</accession>
<protein>
    <recommendedName>
        <fullName evidence="2">HNH nuclease domain-containing protein</fullName>
    </recommendedName>
</protein>
<dbReference type="RefSeq" id="XP_016616490.1">
    <property type="nucleotide sequence ID" value="XM_016766974.1"/>
</dbReference>
<feature type="region of interest" description="Disordered" evidence="1">
    <location>
        <begin position="303"/>
        <end position="403"/>
    </location>
</feature>
<gene>
    <name evidence="3" type="ORF">Z519_09250</name>
</gene>
<organism evidence="3">
    <name type="scientific">Cladophialophora bantiana (strain ATCC 10958 / CBS 173.52 / CDC B-1940 / NIH 8579)</name>
    <name type="common">Xylohypha bantiana</name>
    <dbReference type="NCBI Taxonomy" id="1442370"/>
    <lineage>
        <taxon>Eukaryota</taxon>
        <taxon>Fungi</taxon>
        <taxon>Dikarya</taxon>
        <taxon>Ascomycota</taxon>
        <taxon>Pezizomycotina</taxon>
        <taxon>Eurotiomycetes</taxon>
        <taxon>Chaetothyriomycetidae</taxon>
        <taxon>Chaetothyriales</taxon>
        <taxon>Herpotrichiellaceae</taxon>
        <taxon>Cladophialophora</taxon>
    </lineage>
</organism>
<feature type="compositionally biased region" description="Basic and acidic residues" evidence="1">
    <location>
        <begin position="1"/>
        <end position="10"/>
    </location>
</feature>
<dbReference type="InterPro" id="IPR003615">
    <property type="entry name" value="HNH_nuc"/>
</dbReference>
<feature type="region of interest" description="Disordered" evidence="1">
    <location>
        <begin position="1"/>
        <end position="30"/>
    </location>
</feature>
<proteinExistence type="predicted"/>
<evidence type="ECO:0000259" key="2">
    <source>
        <dbReference type="Pfam" id="PF13391"/>
    </source>
</evidence>
<dbReference type="EMBL" id="KN846994">
    <property type="protein sequence ID" value="KIW89821.1"/>
    <property type="molecule type" value="Genomic_DNA"/>
</dbReference>
<feature type="domain" description="HNH nuclease" evidence="2">
    <location>
        <begin position="149"/>
        <end position="213"/>
    </location>
</feature>
<dbReference type="Pfam" id="PF13391">
    <property type="entry name" value="HNH_2"/>
    <property type="match status" value="1"/>
</dbReference>
<feature type="compositionally biased region" description="Basic and acidic residues" evidence="1">
    <location>
        <begin position="20"/>
        <end position="29"/>
    </location>
</feature>
<dbReference type="AlphaFoldDB" id="A0A0D2EIC5"/>
<dbReference type="OrthoDB" id="4136782at2759"/>
<sequence>MASNEDRDRITWSPYGPPSHPEKPQERPAHQHIHFKHPGCDTTLFTLPPLDAGGIHHETVRIACGILDNNTWDGFFSLDKHGKHPVPESERILREKVYYFQTSPSPSDLNYAVTPTFEHWCFPYGDLPPRWREIPDFQQKSRPDSDSACRISQCEEGVEDAHLVSSAERQWFNNNMAVHIHSTKADKLKESDNSIRLRSDIHTIFDAKRFAIVPIEGRLVVYCMNTNLGSQVEGLYHGVEIHRVRNSGFLSQFLFARFAYTVFERLRAFLEANTTRKLRLRVDNETKEEMCSPERCLRLARDTAYQGKSRSVSPKKRPRPDTEPNDDNWSETDFRGRKRRRSDDTESFSVSLPSSVGYSADLLIGTPGTPPTPAPKTENTTDIRFDLKTERHQSKPQNEQALS</sequence>